<organism evidence="2 3">
    <name type="scientific">Colletotrichum lupini</name>
    <dbReference type="NCBI Taxonomy" id="145971"/>
    <lineage>
        <taxon>Eukaryota</taxon>
        <taxon>Fungi</taxon>
        <taxon>Dikarya</taxon>
        <taxon>Ascomycota</taxon>
        <taxon>Pezizomycotina</taxon>
        <taxon>Sordariomycetes</taxon>
        <taxon>Hypocreomycetidae</taxon>
        <taxon>Glomerellales</taxon>
        <taxon>Glomerellaceae</taxon>
        <taxon>Colletotrichum</taxon>
        <taxon>Colletotrichum acutatum species complex</taxon>
    </lineage>
</organism>
<dbReference type="EMBL" id="CP019471">
    <property type="protein sequence ID" value="UQC74762.1"/>
    <property type="molecule type" value="Genomic_DNA"/>
</dbReference>
<keyword evidence="3" id="KW-1185">Reference proteome</keyword>
<protein>
    <submittedName>
        <fullName evidence="2">Uncharacterized protein</fullName>
    </submittedName>
</protein>
<proteinExistence type="predicted"/>
<evidence type="ECO:0000256" key="1">
    <source>
        <dbReference type="SAM" id="MobiDB-lite"/>
    </source>
</evidence>
<feature type="region of interest" description="Disordered" evidence="1">
    <location>
        <begin position="954"/>
        <end position="974"/>
    </location>
</feature>
<name>A0A9Q8SDY1_9PEZI</name>
<evidence type="ECO:0000313" key="3">
    <source>
        <dbReference type="Proteomes" id="UP000830671"/>
    </source>
</evidence>
<sequence length="1522" mass="167820">MRADMAVCLYWKSSPHLGNPPDLIAIQYPKNSTMSGYGTFDVKGLTKGGYLVWDHFLTVAPRSDGMRAGVRSTYLEGGRSKNLGPIESSAPQSHRSVSSFLGVPPISSYHGMYAQTLKQATSNNTTESYTMCFSDIHLVHHPPPDQAPDSSLILGFTCLPLQPPSLFGFCLPADVDLQHILRSYPSRTWGLLQHPCSLTVDDAEFSDRAMEMSPLPHYLAIHAIVSVENSPQDPKCPWPPSPESRYLSSHLADRMATLTIMSRSTSYAQDDSFCFMICILKVLRVPPLISNWCLPVSGPRIHLPLDVSNFQFYMGKRDRDGDVSIAMEGSKAYCHILRNELGTFRANISLSSYCISVIHGCSAVLSCPLPNSNSNPTPTSMPDVETVNTTTHTSNLGSSFAYHAAAMTLTLSTTSKKEKKSGSLGGKVSFFHEQTGSFTVMPSNDLLHPSILCHEAHTLELPLQPQPVLLAGMTWDPSPATYYHHQLVLGSARQRTLVVVSLAIWLPIRKARVGPMQTPTTSDSRTPLTREPGPMALAVFAGQDHDHDRCPCKATPPVAARMPFPGRCHSVASCWPAAPLLLASFGTALSVQGRLDRSWTAGKWPALLSIPSDATTWLFFRLIPVDPGNIQEKERLLLATDDHSLCFQAMGTPIDAKITAKNPYGPKSLPETCHACVNGRDRLFGSTFGGGRLFGLFAALFLKYPFFVEVSRTENCSRVYDSCLTYDDTIFAACTMNVDPTRAVNAMLVSVDAGVSVHIEWFFGKFSNELREGPLYTFEVGLRLLEIAQVLLVAYVCLAHLQDHVYKNVEKVAVCMLTARRLLITADSPLDIEKSMTLALEQLLHTHLILYTRTRRSMTSTVAHASTESKFNNFRYPGFPVEGSPIPSSATCWPLNLLGELERILAAGSQFSACCRVSSRTDPGSSCDMRRIQDAHEAQRGAVMGIVICRSPRPDRRGGTDVKPLTPPKTRAKPLNAVPNNRRFGWYAAVRYQDDADSCMPAFSVSLTILVIQLMQSRPERVEPSRILRKKTTRHVVSDKATPPYFPSFKVWSTQTDVYPWLGELTGSFIRVNSQSTYQVVSCANRFDNLHRVSVPGFNTMILVRDDHVATHGTADPHDSLAGNSGTEPVEVLRKASRSMVSAFNCPQKRFHDRRPDSSRAVETHRRPLKFTIRPFQVCRTSIDREKNVCPASHGGSAEAFLSLTYGADGRNISRGASTARHLLRSFRGSLPGIADKNDYMRKAESLGSWQLPHTGYCCVTATLATGTTHQRRREVYPSGGARATWPSCRYGLDVLASMPIGRLLLIPPEEDVGASSTCLLECLANWSMGETGAMTLFPFGLYLYLGGDSSTAPQPLSLNVAWMPSSFVFEHGQRACCMVWPHTPGLPADSQADAVDSNTSNLPTKKNSRIAPTALPESMAEGFDNASRDVTMTWPSVVALDNLCFDSTPLSGPVQVFNSRVPDFGARCVWKLEYLGYRSLGRSRTETRGRRRDNRREPTWRLLPSFQNVQLTLHVQQAAAY</sequence>
<dbReference type="RefSeq" id="XP_049136412.1">
    <property type="nucleotide sequence ID" value="XM_049280455.1"/>
</dbReference>
<dbReference type="GeneID" id="73335465"/>
<dbReference type="Proteomes" id="UP000830671">
    <property type="component" value="Chromosome 1"/>
</dbReference>
<gene>
    <name evidence="2" type="ORF">CLUP02_01414</name>
</gene>
<accession>A0A9Q8SDY1</accession>
<evidence type="ECO:0000313" key="2">
    <source>
        <dbReference type="EMBL" id="UQC74762.1"/>
    </source>
</evidence>
<dbReference type="KEGG" id="clup:CLUP02_01414"/>
<reference evidence="2" key="1">
    <citation type="journal article" date="2021" name="Mol. Plant Microbe Interact.">
        <title>Complete Genome Sequence of the Plant-Pathogenic Fungus Colletotrichum lupini.</title>
        <authorList>
            <person name="Baroncelli R."/>
            <person name="Pensec F."/>
            <person name="Da Lio D."/>
            <person name="Boufleur T."/>
            <person name="Vicente I."/>
            <person name="Sarrocco S."/>
            <person name="Picot A."/>
            <person name="Baraldi E."/>
            <person name="Sukno S."/>
            <person name="Thon M."/>
            <person name="Le Floch G."/>
        </authorList>
    </citation>
    <scope>NUCLEOTIDE SEQUENCE</scope>
    <source>
        <strain evidence="2">IMI 504893</strain>
    </source>
</reference>